<dbReference type="RefSeq" id="WP_119948885.1">
    <property type="nucleotide sequence ID" value="NZ_QZEZ01000001.1"/>
</dbReference>
<evidence type="ECO:0000313" key="2">
    <source>
        <dbReference type="EMBL" id="RJK97958.1"/>
    </source>
</evidence>
<dbReference type="Gene3D" id="3.40.50.1220">
    <property type="entry name" value="TPP-binding domain"/>
    <property type="match status" value="1"/>
</dbReference>
<dbReference type="InterPro" id="IPR029035">
    <property type="entry name" value="DHS-like_NAD/FAD-binding_dom"/>
</dbReference>
<evidence type="ECO:0000313" key="3">
    <source>
        <dbReference type="Proteomes" id="UP000265614"/>
    </source>
</evidence>
<sequence length="555" mass="58097">MRVDEDDEGAGPARAAQAAAAAPEGADAAHVFVVHGDLSLLACDDVLVPTDAQGRVTRGFAPLLGDALRAGPGGRGHVAAEALEAGGDGLERLRGDGERGTWLVDTASGDVQRLAAQVERFVRAAAARPGGPRHGRAKRLLAMPLVGTGEGGAAGRRGDVIGGLLPLLHRLCAELDVDAALVLADPRDHAAAQEVRRREGRWPLPRGLLDRADELARLATAGRLALFVGAGVSRAAGLPVWQELLDRLAVRAGLGDGEREALAALAPPDAAQLLEGRLGPQGLADELRSLYDRTEHALSHALLAALPVRQVVTTNFDPLLEVAFAGAGRALRLLPGDAPAQGPGEPWLLKVHGDVRRPGDVVLTREGFLRLPEERAALAGVVPSLLLAQHVLFVGFSLLDDTFIRAAHQVRRLREEHGGPPVGTALALREEPLRQELWAQDLTQVSLGGATTPLPAAARRLEVLLDRVAASSTPRSGWLLDDRYAALRSPQDAALAGALARLRRELPEEATGSPAWEEVRALLEDGLGGCPPGRRGGAGAGAGTAATAVTQRDDR</sequence>
<dbReference type="AlphaFoldDB" id="A0A3A3Z4T5"/>
<dbReference type="Pfam" id="PF13289">
    <property type="entry name" value="SIR2_2"/>
    <property type="match status" value="1"/>
</dbReference>
<comment type="caution">
    <text evidence="2">The sequence shown here is derived from an EMBL/GenBank/DDBJ whole genome shotgun (WGS) entry which is preliminary data.</text>
</comment>
<dbReference type="OrthoDB" id="5241047at2"/>
<evidence type="ECO:0000256" key="1">
    <source>
        <dbReference type="SAM" id="MobiDB-lite"/>
    </source>
</evidence>
<name>A0A3A3Z4T5_9ACTN</name>
<dbReference type="Proteomes" id="UP000265614">
    <property type="component" value="Unassembled WGS sequence"/>
</dbReference>
<protein>
    <submittedName>
        <fullName evidence="2">SIR2 family protein</fullName>
    </submittedName>
</protein>
<reference evidence="2 3" key="1">
    <citation type="submission" date="2018-09" db="EMBL/GenBank/DDBJ databases">
        <title>YIM 75000 draft genome.</title>
        <authorList>
            <person name="Tang S."/>
            <person name="Feng Y."/>
        </authorList>
    </citation>
    <scope>NUCLEOTIDE SEQUENCE [LARGE SCALE GENOMIC DNA]</scope>
    <source>
        <strain evidence="2 3">YIM 75000</strain>
    </source>
</reference>
<gene>
    <name evidence="2" type="ORF">D5H78_03070</name>
</gene>
<feature type="compositionally biased region" description="Gly residues" evidence="1">
    <location>
        <begin position="527"/>
        <end position="542"/>
    </location>
</feature>
<feature type="region of interest" description="Disordered" evidence="1">
    <location>
        <begin position="527"/>
        <end position="555"/>
    </location>
</feature>
<dbReference type="EMBL" id="QZEZ01000001">
    <property type="protein sequence ID" value="RJK97958.1"/>
    <property type="molecule type" value="Genomic_DNA"/>
</dbReference>
<keyword evidence="3" id="KW-1185">Reference proteome</keyword>
<organism evidence="2 3">
    <name type="scientific">Vallicoccus soli</name>
    <dbReference type="NCBI Taxonomy" id="2339232"/>
    <lineage>
        <taxon>Bacteria</taxon>
        <taxon>Bacillati</taxon>
        <taxon>Actinomycetota</taxon>
        <taxon>Actinomycetes</taxon>
        <taxon>Motilibacterales</taxon>
        <taxon>Vallicoccaceae</taxon>
        <taxon>Vallicoccus</taxon>
    </lineage>
</organism>
<accession>A0A3A3Z4T5</accession>
<proteinExistence type="predicted"/>
<dbReference type="SUPFAM" id="SSF52467">
    <property type="entry name" value="DHS-like NAD/FAD-binding domain"/>
    <property type="match status" value="1"/>
</dbReference>